<evidence type="ECO:0000259" key="2">
    <source>
        <dbReference type="PROSITE" id="PS50104"/>
    </source>
</evidence>
<comment type="caution">
    <text evidence="3">The sequence shown here is derived from an EMBL/GenBank/DDBJ whole genome shotgun (WGS) entry which is preliminary data.</text>
</comment>
<evidence type="ECO:0000313" key="3">
    <source>
        <dbReference type="EMBL" id="RVW77865.1"/>
    </source>
</evidence>
<dbReference type="PANTHER" id="PTHR32009:SF155">
    <property type="entry name" value="DISEASE RESISTANCE PROTEIN (TIR-NBS-LRR CLASS)"/>
    <property type="match status" value="1"/>
</dbReference>
<dbReference type="Gene3D" id="3.40.50.10140">
    <property type="entry name" value="Toll/interleukin-1 receptor homology (TIR) domain"/>
    <property type="match status" value="2"/>
</dbReference>
<accession>A0A438H046</accession>
<proteinExistence type="predicted"/>
<dbReference type="AlphaFoldDB" id="A0A438H046"/>
<name>A0A438H046_VITVI</name>
<dbReference type="PROSITE" id="PS50104">
    <property type="entry name" value="TIR"/>
    <property type="match status" value="1"/>
</dbReference>
<dbReference type="EMBL" id="QGNW01000305">
    <property type="protein sequence ID" value="RVW77865.1"/>
    <property type="molecule type" value="Genomic_DNA"/>
</dbReference>
<dbReference type="SUPFAM" id="SSF52200">
    <property type="entry name" value="Toll/Interleukin receptor TIR domain"/>
    <property type="match status" value="1"/>
</dbReference>
<reference evidence="3 4" key="1">
    <citation type="journal article" date="2018" name="PLoS Genet.">
        <title>Population sequencing reveals clonal diversity and ancestral inbreeding in the grapevine cultivar Chardonnay.</title>
        <authorList>
            <person name="Roach M.J."/>
            <person name="Johnson D.L."/>
            <person name="Bohlmann J."/>
            <person name="van Vuuren H.J."/>
            <person name="Jones S.J."/>
            <person name="Pretorius I.S."/>
            <person name="Schmidt S.A."/>
            <person name="Borneman A.R."/>
        </authorList>
    </citation>
    <scope>NUCLEOTIDE SEQUENCE [LARGE SCALE GENOMIC DNA]</scope>
    <source>
        <strain evidence="4">cv. Chardonnay</strain>
        <tissue evidence="3">Leaf</tissue>
    </source>
</reference>
<gene>
    <name evidence="3" type="primary">N_159</name>
    <name evidence="3" type="ORF">CK203_054310</name>
</gene>
<dbReference type="SMART" id="SM00255">
    <property type="entry name" value="TIR"/>
    <property type="match status" value="1"/>
</dbReference>
<dbReference type="InterPro" id="IPR035897">
    <property type="entry name" value="Toll_tir_struct_dom_sf"/>
</dbReference>
<evidence type="ECO:0000313" key="4">
    <source>
        <dbReference type="Proteomes" id="UP000288805"/>
    </source>
</evidence>
<protein>
    <submittedName>
        <fullName evidence="3">TMV resistance protein N</fullName>
    </submittedName>
</protein>
<sequence length="129" mass="14402">MASSSSSDREFDVFLSFRGTDTRNTFTGHLNTALKSKGIRTFIDDKELRRGEDISSTLFTTIEKSRCSIVVLSEAYATSKWCLEELGGSFGQAMDAHKKNLKIEEKQLQRWSAALTEVGNLSGWDLGNK</sequence>
<dbReference type="PANTHER" id="PTHR32009">
    <property type="entry name" value="TMV RESISTANCE PROTEIN N-LIKE"/>
    <property type="match status" value="1"/>
</dbReference>
<dbReference type="InterPro" id="IPR000157">
    <property type="entry name" value="TIR_dom"/>
</dbReference>
<feature type="domain" description="TIR" evidence="2">
    <location>
        <begin position="9"/>
        <end position="129"/>
    </location>
</feature>
<dbReference type="GO" id="GO:0007165">
    <property type="term" value="P:signal transduction"/>
    <property type="evidence" value="ECO:0007669"/>
    <property type="project" value="InterPro"/>
</dbReference>
<dbReference type="Proteomes" id="UP000288805">
    <property type="component" value="Unassembled WGS sequence"/>
</dbReference>
<evidence type="ECO:0000256" key="1">
    <source>
        <dbReference type="ARBA" id="ARBA00023027"/>
    </source>
</evidence>
<keyword evidence="1" id="KW-0520">NAD</keyword>
<organism evidence="3 4">
    <name type="scientific">Vitis vinifera</name>
    <name type="common">Grape</name>
    <dbReference type="NCBI Taxonomy" id="29760"/>
    <lineage>
        <taxon>Eukaryota</taxon>
        <taxon>Viridiplantae</taxon>
        <taxon>Streptophyta</taxon>
        <taxon>Embryophyta</taxon>
        <taxon>Tracheophyta</taxon>
        <taxon>Spermatophyta</taxon>
        <taxon>Magnoliopsida</taxon>
        <taxon>eudicotyledons</taxon>
        <taxon>Gunneridae</taxon>
        <taxon>Pentapetalae</taxon>
        <taxon>rosids</taxon>
        <taxon>Vitales</taxon>
        <taxon>Vitaceae</taxon>
        <taxon>Viteae</taxon>
        <taxon>Vitis</taxon>
    </lineage>
</organism>
<dbReference type="Pfam" id="PF01582">
    <property type="entry name" value="TIR"/>
    <property type="match status" value="1"/>
</dbReference>